<protein>
    <submittedName>
        <fullName evidence="8">Anti-sigma factor</fullName>
    </submittedName>
</protein>
<gene>
    <name evidence="8" type="ORF">CACET_c34090</name>
</gene>
<feature type="compositionally biased region" description="Basic and acidic residues" evidence="6">
    <location>
        <begin position="333"/>
        <end position="359"/>
    </location>
</feature>
<evidence type="ECO:0000256" key="4">
    <source>
        <dbReference type="ARBA" id="ARBA00022989"/>
    </source>
</evidence>
<comment type="subcellular location">
    <subcellularLocation>
        <location evidence="1">Cell membrane</location>
        <topology evidence="1">Single-pass membrane protein</topology>
    </subcellularLocation>
</comment>
<evidence type="ECO:0000313" key="9">
    <source>
        <dbReference type="Proteomes" id="UP000035704"/>
    </source>
</evidence>
<feature type="compositionally biased region" description="Basic and acidic residues" evidence="6">
    <location>
        <begin position="265"/>
        <end position="303"/>
    </location>
</feature>
<dbReference type="InterPro" id="IPR055431">
    <property type="entry name" value="RsgI_M"/>
</dbReference>
<name>A0A0D8IBC8_9CLOT</name>
<evidence type="ECO:0000256" key="5">
    <source>
        <dbReference type="ARBA" id="ARBA00023136"/>
    </source>
</evidence>
<evidence type="ECO:0000256" key="6">
    <source>
        <dbReference type="SAM" id="MobiDB-lite"/>
    </source>
</evidence>
<proteinExistence type="predicted"/>
<dbReference type="RefSeq" id="WP_044824271.1">
    <property type="nucleotide sequence ID" value="NZ_CP009687.1"/>
</dbReference>
<keyword evidence="5 7" id="KW-0472">Membrane</keyword>
<feature type="transmembrane region" description="Helical" evidence="7">
    <location>
        <begin position="54"/>
        <end position="75"/>
    </location>
</feature>
<dbReference type="PATRIC" id="fig|84022.5.peg.3601"/>
<reference evidence="8 9" key="1">
    <citation type="submission" date="2014-10" db="EMBL/GenBank/DDBJ databases">
        <title>Genome sequence of Clostridium aceticum DSM 1496.</title>
        <authorList>
            <person name="Poehlein A."/>
            <person name="Schiel-Bengelsdorf B."/>
            <person name="Gottschalk G."/>
            <person name="Duerre P."/>
            <person name="Daniel R."/>
        </authorList>
    </citation>
    <scope>NUCLEOTIDE SEQUENCE [LARGE SCALE GENOMIC DNA]</scope>
    <source>
        <strain evidence="8 9">DSM 1496</strain>
    </source>
</reference>
<dbReference type="InterPro" id="IPR024449">
    <property type="entry name" value="Anti-sigma_RsgI_N"/>
</dbReference>
<dbReference type="Pfam" id="PF12791">
    <property type="entry name" value="RsgI_N"/>
    <property type="match status" value="1"/>
</dbReference>
<dbReference type="OrthoDB" id="9800626at2"/>
<dbReference type="STRING" id="84022.CACET_c34090"/>
<dbReference type="AlphaFoldDB" id="A0A0D8IBC8"/>
<dbReference type="EMBL" id="CP009687">
    <property type="protein sequence ID" value="AKL96852.1"/>
    <property type="molecule type" value="Genomic_DNA"/>
</dbReference>
<dbReference type="KEGG" id="cace:CACET_c34090"/>
<evidence type="ECO:0000256" key="1">
    <source>
        <dbReference type="ARBA" id="ARBA00004162"/>
    </source>
</evidence>
<evidence type="ECO:0000256" key="2">
    <source>
        <dbReference type="ARBA" id="ARBA00022475"/>
    </source>
</evidence>
<keyword evidence="3 7" id="KW-0812">Transmembrane</keyword>
<feature type="region of interest" description="Disordered" evidence="6">
    <location>
        <begin position="260"/>
        <end position="359"/>
    </location>
</feature>
<evidence type="ECO:0000256" key="3">
    <source>
        <dbReference type="ARBA" id="ARBA00022692"/>
    </source>
</evidence>
<accession>A0A0D8IBC8</accession>
<evidence type="ECO:0000256" key="7">
    <source>
        <dbReference type="SAM" id="Phobius"/>
    </source>
</evidence>
<keyword evidence="9" id="KW-1185">Reference proteome</keyword>
<evidence type="ECO:0000313" key="8">
    <source>
        <dbReference type="EMBL" id="AKL96852.1"/>
    </source>
</evidence>
<keyword evidence="4 7" id="KW-1133">Transmembrane helix</keyword>
<keyword evidence="2" id="KW-1003">Cell membrane</keyword>
<dbReference type="GO" id="GO:0005886">
    <property type="term" value="C:plasma membrane"/>
    <property type="evidence" value="ECO:0007669"/>
    <property type="project" value="UniProtKB-SubCell"/>
</dbReference>
<organism evidence="8 9">
    <name type="scientific">Clostridium aceticum</name>
    <dbReference type="NCBI Taxonomy" id="84022"/>
    <lineage>
        <taxon>Bacteria</taxon>
        <taxon>Bacillati</taxon>
        <taxon>Bacillota</taxon>
        <taxon>Clostridia</taxon>
        <taxon>Eubacteriales</taxon>
        <taxon>Clostridiaceae</taxon>
        <taxon>Clostridium</taxon>
    </lineage>
</organism>
<dbReference type="PROSITE" id="PS51849">
    <property type="entry name" value="RSGI_N"/>
    <property type="match status" value="1"/>
</dbReference>
<dbReference type="Proteomes" id="UP000035704">
    <property type="component" value="Chromosome"/>
</dbReference>
<dbReference type="Pfam" id="PF23750">
    <property type="entry name" value="RsgI_M"/>
    <property type="match status" value="1"/>
</dbReference>
<sequence length="359" mass="41855">MQHKGCVMELREETMVVMTEQCSFYEIQKRKNIQEGMEIEFYEKEIVLHKNQTLRTFSLVAAAVLLLIITSVYGLKSWNTANQLMAVVTIDINPSIQLEVNNKNQVLKAIAVNKEAETLSLDALEKKPFQEAFQLLLRELREKGYVLKEQENYVLIATVFLQEEEIETEKFRKMIEATKEEVELEALKQGEKIEVITIEATEDLLMTAREEKTSVGKLQVYQNLKEYKNDKIDVDTTEEKKVKEIKVKEMKVKELIQLQNQDEEQDKKQNKKQEEKQNEKQGGKVKEHPIFDQHPGSKKEEKVPPAVQKEQQKLNHYTNDQEEKGTVIKKKEHPVFEEHPGQGKKSEKIKENKGKNSRE</sequence>